<name>A0A381SQR8_9ZZZZ</name>
<sequence>VAHQGNVAGVVEDFMDNCHVAAQERALNRAVNVSNEIQSDGTSKNGWKPSGSLFICHGLLKHLNHFAP</sequence>
<proteinExistence type="predicted"/>
<accession>A0A381SQR8</accession>
<reference evidence="1" key="1">
    <citation type="submission" date="2018-05" db="EMBL/GenBank/DDBJ databases">
        <authorList>
            <person name="Lanie J.A."/>
            <person name="Ng W.-L."/>
            <person name="Kazmierczak K.M."/>
            <person name="Andrzejewski T.M."/>
            <person name="Davidsen T.M."/>
            <person name="Wayne K.J."/>
            <person name="Tettelin H."/>
            <person name="Glass J.I."/>
            <person name="Rusch D."/>
            <person name="Podicherti R."/>
            <person name="Tsui H.-C.T."/>
            <person name="Winkler M.E."/>
        </authorList>
    </citation>
    <scope>NUCLEOTIDE SEQUENCE</scope>
</reference>
<dbReference type="AlphaFoldDB" id="A0A381SQR8"/>
<organism evidence="1">
    <name type="scientific">marine metagenome</name>
    <dbReference type="NCBI Taxonomy" id="408172"/>
    <lineage>
        <taxon>unclassified sequences</taxon>
        <taxon>metagenomes</taxon>
        <taxon>ecological metagenomes</taxon>
    </lineage>
</organism>
<protein>
    <submittedName>
        <fullName evidence="1">Uncharacterized protein</fullName>
    </submittedName>
</protein>
<dbReference type="EMBL" id="UINC01003381">
    <property type="protein sequence ID" value="SVA05839.1"/>
    <property type="molecule type" value="Genomic_DNA"/>
</dbReference>
<gene>
    <name evidence="1" type="ORF">METZ01_LOCUS58693</name>
</gene>
<feature type="non-terminal residue" evidence="1">
    <location>
        <position position="1"/>
    </location>
</feature>
<evidence type="ECO:0000313" key="1">
    <source>
        <dbReference type="EMBL" id="SVA05839.1"/>
    </source>
</evidence>